<gene>
    <name evidence="1" type="ORF">GCM10007100_40390</name>
</gene>
<reference evidence="1" key="1">
    <citation type="journal article" date="2014" name="Int. J. Syst. Evol. Microbiol.">
        <title>Complete genome sequence of Corynebacterium casei LMG S-19264T (=DSM 44701T), isolated from a smear-ripened cheese.</title>
        <authorList>
            <consortium name="US DOE Joint Genome Institute (JGI-PGF)"/>
            <person name="Walter F."/>
            <person name="Albersmeier A."/>
            <person name="Kalinowski J."/>
            <person name="Ruckert C."/>
        </authorList>
    </citation>
    <scope>NUCLEOTIDE SEQUENCE</scope>
    <source>
        <strain evidence="1">KCTC 12988</strain>
    </source>
</reference>
<protein>
    <submittedName>
        <fullName evidence="1">Uncharacterized protein</fullName>
    </submittedName>
</protein>
<reference evidence="1" key="2">
    <citation type="submission" date="2020-09" db="EMBL/GenBank/DDBJ databases">
        <authorList>
            <person name="Sun Q."/>
            <person name="Kim S."/>
        </authorList>
    </citation>
    <scope>NUCLEOTIDE SEQUENCE</scope>
    <source>
        <strain evidence="1">KCTC 12988</strain>
    </source>
</reference>
<comment type="caution">
    <text evidence="1">The sequence shown here is derived from an EMBL/GenBank/DDBJ whole genome shotgun (WGS) entry which is preliminary data.</text>
</comment>
<dbReference type="Gene3D" id="3.40.1580.10">
    <property type="entry name" value="SMI1/KNR4-like"/>
    <property type="match status" value="1"/>
</dbReference>
<organism evidence="1 2">
    <name type="scientific">Roseibacillus persicicus</name>
    <dbReference type="NCBI Taxonomy" id="454148"/>
    <lineage>
        <taxon>Bacteria</taxon>
        <taxon>Pseudomonadati</taxon>
        <taxon>Verrucomicrobiota</taxon>
        <taxon>Verrucomicrobiia</taxon>
        <taxon>Verrucomicrobiales</taxon>
        <taxon>Verrucomicrobiaceae</taxon>
        <taxon>Roseibacillus</taxon>
    </lineage>
</organism>
<dbReference type="AlphaFoldDB" id="A0A918TY05"/>
<dbReference type="EMBL" id="BMXI01000046">
    <property type="protein sequence ID" value="GHC68274.1"/>
    <property type="molecule type" value="Genomic_DNA"/>
</dbReference>
<dbReference type="SUPFAM" id="SSF160631">
    <property type="entry name" value="SMI1/KNR4-like"/>
    <property type="match status" value="1"/>
</dbReference>
<dbReference type="RefSeq" id="WP_189574667.1">
    <property type="nucleotide sequence ID" value="NZ_BMXI01000046.1"/>
</dbReference>
<keyword evidence="2" id="KW-1185">Reference proteome</keyword>
<dbReference type="InterPro" id="IPR037883">
    <property type="entry name" value="Knr4/Smi1-like_sf"/>
</dbReference>
<evidence type="ECO:0000313" key="2">
    <source>
        <dbReference type="Proteomes" id="UP000644507"/>
    </source>
</evidence>
<sequence>MTWLESAKSVVASEYFDFVDGLSDDLQVGEIVVIYSWSNVEERNEINEVELYLPSYMAIGNDSGDDEFLIRRDGSLDVYQCDAGAFGSVEPEKIHSNFEIWIGEGCPIPDNIDTNAIPLQSSIWLIRAPENQLRGMFELRKILGQSWPASEMKSMIDSMPSKLVQDGHPFAVSRKLEGKADYLACIGYGDSAELVVPLTSKS</sequence>
<accession>A0A918TY05</accession>
<proteinExistence type="predicted"/>
<dbReference type="Proteomes" id="UP000644507">
    <property type="component" value="Unassembled WGS sequence"/>
</dbReference>
<name>A0A918TY05_9BACT</name>
<evidence type="ECO:0000313" key="1">
    <source>
        <dbReference type="EMBL" id="GHC68274.1"/>
    </source>
</evidence>